<evidence type="ECO:0000313" key="3">
    <source>
        <dbReference type="Proteomes" id="UP000063308"/>
    </source>
</evidence>
<reference evidence="2 3" key="1">
    <citation type="submission" date="2014-11" db="EMBL/GenBank/DDBJ databases">
        <title>Symbiosis island explosion on the genome of extra-slow-growing strains of soybean bradyrhizobia with massive insertion sequences.</title>
        <authorList>
            <person name="Iida T."/>
            <person name="Minamisawa K."/>
        </authorList>
    </citation>
    <scope>NUCLEOTIDE SEQUENCE [LARGE SCALE GENOMIC DNA]</scope>
    <source>
        <strain evidence="2 3">NK6</strain>
    </source>
</reference>
<feature type="region of interest" description="Disordered" evidence="1">
    <location>
        <begin position="1"/>
        <end position="57"/>
    </location>
</feature>
<dbReference type="Proteomes" id="UP000063308">
    <property type="component" value="Chromosome"/>
</dbReference>
<sequence length="57" mass="6328">MPPKTRASKADAIANDSFRERDNTQNDRSDVKPRLDGSSGADQHAARFQTTRTGRPQ</sequence>
<evidence type="ECO:0000313" key="2">
    <source>
        <dbReference type="EMBL" id="BAR62831.1"/>
    </source>
</evidence>
<dbReference type="EMBL" id="AP014685">
    <property type="protein sequence ID" value="BAR62831.1"/>
    <property type="molecule type" value="Genomic_DNA"/>
</dbReference>
<organism evidence="2 3">
    <name type="scientific">Bradyrhizobium diazoefficiens</name>
    <dbReference type="NCBI Taxonomy" id="1355477"/>
    <lineage>
        <taxon>Bacteria</taxon>
        <taxon>Pseudomonadati</taxon>
        <taxon>Pseudomonadota</taxon>
        <taxon>Alphaproteobacteria</taxon>
        <taxon>Hyphomicrobiales</taxon>
        <taxon>Nitrobacteraceae</taxon>
        <taxon>Bradyrhizobium</taxon>
    </lineage>
</organism>
<proteinExistence type="predicted"/>
<feature type="compositionally biased region" description="Basic and acidic residues" evidence="1">
    <location>
        <begin position="17"/>
        <end position="35"/>
    </location>
</feature>
<dbReference type="AlphaFoldDB" id="A0A0E4FZ93"/>
<feature type="compositionally biased region" description="Polar residues" evidence="1">
    <location>
        <begin position="48"/>
        <end position="57"/>
    </location>
</feature>
<gene>
    <name evidence="2" type="ORF">NK6_9695</name>
</gene>
<name>A0A0E4FZ93_9BRAD</name>
<evidence type="ECO:0000256" key="1">
    <source>
        <dbReference type="SAM" id="MobiDB-lite"/>
    </source>
</evidence>
<accession>A0A0E4FZ93</accession>
<protein>
    <submittedName>
        <fullName evidence="2">Uncharacterized protein</fullName>
    </submittedName>
</protein>